<dbReference type="RefSeq" id="WP_062555759.1">
    <property type="nucleotide sequence ID" value="NZ_CP049250.1"/>
</dbReference>
<evidence type="ECO:0000313" key="4">
    <source>
        <dbReference type="Proteomes" id="UP000519897"/>
    </source>
</evidence>
<proteinExistence type="predicted"/>
<dbReference type="Proteomes" id="UP000519897">
    <property type="component" value="Unassembled WGS sequence"/>
</dbReference>
<dbReference type="AlphaFoldDB" id="A0A7W6PQX9"/>
<keyword evidence="4" id="KW-1185">Reference proteome</keyword>
<evidence type="ECO:0000259" key="2">
    <source>
        <dbReference type="Pfam" id="PF07835"/>
    </source>
</evidence>
<keyword evidence="1" id="KW-1133">Transmembrane helix</keyword>
<keyword evidence="1" id="KW-0812">Transmembrane</keyword>
<evidence type="ECO:0000313" key="3">
    <source>
        <dbReference type="EMBL" id="MBB4143968.1"/>
    </source>
</evidence>
<dbReference type="EMBL" id="JACIEC010000002">
    <property type="protein sequence ID" value="MBB4143968.1"/>
    <property type="molecule type" value="Genomic_DNA"/>
</dbReference>
<evidence type="ECO:0000256" key="1">
    <source>
        <dbReference type="SAM" id="Phobius"/>
    </source>
</evidence>
<keyword evidence="1" id="KW-0472">Membrane</keyword>
<comment type="caution">
    <text evidence="3">The sequence shown here is derived from an EMBL/GenBank/DDBJ whole genome shotgun (WGS) entry which is preliminary data.</text>
</comment>
<dbReference type="SUPFAM" id="SSF81469">
    <property type="entry name" value="Bacterial aa3 type cytochrome c oxidase subunit IV"/>
    <property type="match status" value="1"/>
</dbReference>
<reference evidence="3 4" key="1">
    <citation type="submission" date="2020-08" db="EMBL/GenBank/DDBJ databases">
        <title>Genomic Encyclopedia of Type Strains, Phase IV (KMG-IV): sequencing the most valuable type-strain genomes for metagenomic binning, comparative biology and taxonomic classification.</title>
        <authorList>
            <person name="Goeker M."/>
        </authorList>
    </citation>
    <scope>NUCLEOTIDE SEQUENCE [LARGE SCALE GENOMIC DNA]</scope>
    <source>
        <strain evidence="3 4">DSM 29514</strain>
    </source>
</reference>
<feature type="transmembrane region" description="Helical" evidence="1">
    <location>
        <begin position="55"/>
        <end position="73"/>
    </location>
</feature>
<dbReference type="InterPro" id="IPR036596">
    <property type="entry name" value="Cyt-C_aa3_sf"/>
</dbReference>
<organism evidence="3 4">
    <name type="scientific">Rhizobium rhizoryzae</name>
    <dbReference type="NCBI Taxonomy" id="451876"/>
    <lineage>
        <taxon>Bacteria</taxon>
        <taxon>Pseudomonadati</taxon>
        <taxon>Pseudomonadota</taxon>
        <taxon>Alphaproteobacteria</taxon>
        <taxon>Hyphomicrobiales</taxon>
        <taxon>Rhizobiaceae</taxon>
        <taxon>Rhizobium/Agrobacterium group</taxon>
        <taxon>Rhizobium</taxon>
    </lineage>
</organism>
<feature type="domain" description="Cytochrome c oxidase subunit IV bacterial aa3 type" evidence="2">
    <location>
        <begin position="4"/>
        <end position="49"/>
    </location>
</feature>
<feature type="transmembrane region" description="Helical" evidence="1">
    <location>
        <begin position="26"/>
        <end position="49"/>
    </location>
</feature>
<accession>A0A7W6PQX9</accession>
<dbReference type="Gene3D" id="1.20.5.160">
    <property type="entry name" value="Bacterial aa3 type cytochrome c oxidase subunit IV"/>
    <property type="match status" value="1"/>
</dbReference>
<dbReference type="InterPro" id="IPR012422">
    <property type="entry name" value="Cyt_c_oxidase_su4_bac-aa3"/>
</dbReference>
<gene>
    <name evidence="3" type="ORF">GGQ72_002520</name>
</gene>
<protein>
    <recommendedName>
        <fullName evidence="2">Cytochrome c oxidase subunit IV bacterial aa3 type domain-containing protein</fullName>
    </recommendedName>
</protein>
<name>A0A7W6PQX9_9HYPH</name>
<sequence length="74" mass="7992">MDHHHAGPVETGAPMDYREHEKTYDLFLAGAKWGTMMCVVLLIAMLAGFYAGGGLLGGILVFFILNAAGFYLLS</sequence>
<dbReference type="Pfam" id="PF07835">
    <property type="entry name" value="COX4_pro_2"/>
    <property type="match status" value="1"/>
</dbReference>